<dbReference type="Gene3D" id="3.50.50.60">
    <property type="entry name" value="FAD/NAD(P)-binding domain"/>
    <property type="match status" value="1"/>
</dbReference>
<proteinExistence type="predicted"/>
<dbReference type="PANTHER" id="PTHR46865">
    <property type="entry name" value="OXIDOREDUCTASE-RELATED"/>
    <property type="match status" value="1"/>
</dbReference>
<name>A0ABW3MMY1_9PSEU</name>
<comment type="caution">
    <text evidence="2">The sequence shown here is derived from an EMBL/GenBank/DDBJ whole genome shotgun (WGS) entry which is preliminary data.</text>
</comment>
<dbReference type="InterPro" id="IPR002938">
    <property type="entry name" value="FAD-bd"/>
</dbReference>
<keyword evidence="3" id="KW-1185">Reference proteome</keyword>
<dbReference type="EMBL" id="JBHTIS010003573">
    <property type="protein sequence ID" value="MFD1051412.1"/>
    <property type="molecule type" value="Genomic_DNA"/>
</dbReference>
<organism evidence="2 3">
    <name type="scientific">Kibdelosporangium lantanae</name>
    <dbReference type="NCBI Taxonomy" id="1497396"/>
    <lineage>
        <taxon>Bacteria</taxon>
        <taxon>Bacillati</taxon>
        <taxon>Actinomycetota</taxon>
        <taxon>Actinomycetes</taxon>
        <taxon>Pseudonocardiales</taxon>
        <taxon>Pseudonocardiaceae</taxon>
        <taxon>Kibdelosporangium</taxon>
    </lineage>
</organism>
<dbReference type="PANTHER" id="PTHR46865:SF2">
    <property type="entry name" value="MONOOXYGENASE"/>
    <property type="match status" value="1"/>
</dbReference>
<reference evidence="3" key="1">
    <citation type="journal article" date="2019" name="Int. J. Syst. Evol. Microbiol.">
        <title>The Global Catalogue of Microorganisms (GCM) 10K type strain sequencing project: providing services to taxonomists for standard genome sequencing and annotation.</title>
        <authorList>
            <consortium name="The Broad Institute Genomics Platform"/>
            <consortium name="The Broad Institute Genome Sequencing Center for Infectious Disease"/>
            <person name="Wu L."/>
            <person name="Ma J."/>
        </authorList>
    </citation>
    <scope>NUCLEOTIDE SEQUENCE [LARGE SCALE GENOMIC DNA]</scope>
    <source>
        <strain evidence="3">JCM 31486</strain>
    </source>
</reference>
<sequence length="215" mass="23992">YAVDFRGASLEALRRMGILEEVQRHATRMGDMDYVNEKGRKVGSTPPVVFSGELEILRGDLVKILYERTRHDVEYIFDDSITGITQDANGVNVTFLNSPARRFDLVVGADGVHSNVRSLAFGAEEQYAHNLGLYVSVGTVPNHLGLDRKGRFFNTPGRLAGMYPARGNTEAKAMFYFKSEQLDYGRRDVTRQKDLLTEAFAGAGWEVPTLVDAIR</sequence>
<evidence type="ECO:0000313" key="3">
    <source>
        <dbReference type="Proteomes" id="UP001597045"/>
    </source>
</evidence>
<gene>
    <name evidence="2" type="ORF">ACFQ1S_40660</name>
</gene>
<feature type="non-terminal residue" evidence="2">
    <location>
        <position position="1"/>
    </location>
</feature>
<keyword evidence="2" id="KW-0503">Monooxygenase</keyword>
<dbReference type="InterPro" id="IPR051704">
    <property type="entry name" value="FAD_aromatic-hydroxylase"/>
</dbReference>
<feature type="non-terminal residue" evidence="2">
    <location>
        <position position="215"/>
    </location>
</feature>
<keyword evidence="2" id="KW-0560">Oxidoreductase</keyword>
<dbReference type="Pfam" id="PF01494">
    <property type="entry name" value="FAD_binding_3"/>
    <property type="match status" value="1"/>
</dbReference>
<dbReference type="InterPro" id="IPR036188">
    <property type="entry name" value="FAD/NAD-bd_sf"/>
</dbReference>
<accession>A0ABW3MMY1</accession>
<dbReference type="Proteomes" id="UP001597045">
    <property type="component" value="Unassembled WGS sequence"/>
</dbReference>
<dbReference type="GO" id="GO:0004497">
    <property type="term" value="F:monooxygenase activity"/>
    <property type="evidence" value="ECO:0007669"/>
    <property type="project" value="UniProtKB-KW"/>
</dbReference>
<feature type="domain" description="FAD-binding" evidence="1">
    <location>
        <begin position="8"/>
        <end position="180"/>
    </location>
</feature>
<evidence type="ECO:0000313" key="2">
    <source>
        <dbReference type="EMBL" id="MFD1051412.1"/>
    </source>
</evidence>
<protein>
    <submittedName>
        <fullName evidence="2">FAD-dependent monooxygenase</fullName>
    </submittedName>
</protein>
<dbReference type="SUPFAM" id="SSF51905">
    <property type="entry name" value="FAD/NAD(P)-binding domain"/>
    <property type="match status" value="1"/>
</dbReference>
<evidence type="ECO:0000259" key="1">
    <source>
        <dbReference type="Pfam" id="PF01494"/>
    </source>
</evidence>